<dbReference type="InterPro" id="IPR027417">
    <property type="entry name" value="P-loop_NTPase"/>
</dbReference>
<evidence type="ECO:0000256" key="1">
    <source>
        <dbReference type="ARBA" id="ARBA00005417"/>
    </source>
</evidence>
<dbReference type="Gene3D" id="3.40.50.300">
    <property type="entry name" value="P-loop containing nucleotide triphosphate hydrolases"/>
    <property type="match status" value="1"/>
</dbReference>
<evidence type="ECO:0000313" key="9">
    <source>
        <dbReference type="EMBL" id="MEO3714682.1"/>
    </source>
</evidence>
<organism evidence="9 10">
    <name type="scientific">Roseateles flavus</name>
    <dbReference type="NCBI Taxonomy" id="3149041"/>
    <lineage>
        <taxon>Bacteria</taxon>
        <taxon>Pseudomonadati</taxon>
        <taxon>Pseudomonadota</taxon>
        <taxon>Betaproteobacteria</taxon>
        <taxon>Burkholderiales</taxon>
        <taxon>Sphaerotilaceae</taxon>
        <taxon>Roseateles</taxon>
    </lineage>
</organism>
<proteinExistence type="inferred from homology"/>
<dbReference type="PANTHER" id="PTHR43820">
    <property type="entry name" value="HIGH-AFFINITY BRANCHED-CHAIN AMINO ACID TRANSPORT ATP-BINDING PROTEIN LIVF"/>
    <property type="match status" value="1"/>
</dbReference>
<dbReference type="EMBL" id="JBDPZC010000009">
    <property type="protein sequence ID" value="MEO3714682.1"/>
    <property type="molecule type" value="Genomic_DNA"/>
</dbReference>
<protein>
    <submittedName>
        <fullName evidence="9">ABC transporter ATP-binding protein</fullName>
    </submittedName>
</protein>
<comment type="similarity">
    <text evidence="1">Belongs to the ABC transporter superfamily.</text>
</comment>
<dbReference type="InterPro" id="IPR052156">
    <property type="entry name" value="BCAA_Transport_ATP-bd_LivF"/>
</dbReference>
<dbReference type="GO" id="GO:0005524">
    <property type="term" value="F:ATP binding"/>
    <property type="evidence" value="ECO:0007669"/>
    <property type="project" value="UniProtKB-KW"/>
</dbReference>
<reference evidence="9 10" key="1">
    <citation type="submission" date="2024-05" db="EMBL/GenBank/DDBJ databases">
        <title>Roseateles sp. 2.12 16S ribosomal RNA gene Genome sequencing and assembly.</title>
        <authorList>
            <person name="Woo H."/>
        </authorList>
    </citation>
    <scope>NUCLEOTIDE SEQUENCE [LARGE SCALE GENOMIC DNA]</scope>
    <source>
        <strain evidence="9 10">2.12</strain>
    </source>
</reference>
<name>A0ABV0GHY4_9BURK</name>
<evidence type="ECO:0000256" key="2">
    <source>
        <dbReference type="ARBA" id="ARBA00022448"/>
    </source>
</evidence>
<evidence type="ECO:0000256" key="7">
    <source>
        <dbReference type="SAM" id="MobiDB-lite"/>
    </source>
</evidence>
<keyword evidence="10" id="KW-1185">Reference proteome</keyword>
<dbReference type="CDD" id="cd03224">
    <property type="entry name" value="ABC_TM1139_LivF_branched"/>
    <property type="match status" value="1"/>
</dbReference>
<evidence type="ECO:0000256" key="4">
    <source>
        <dbReference type="ARBA" id="ARBA00022741"/>
    </source>
</evidence>
<evidence type="ECO:0000256" key="5">
    <source>
        <dbReference type="ARBA" id="ARBA00022840"/>
    </source>
</evidence>
<keyword evidence="6" id="KW-0029">Amino-acid transport</keyword>
<evidence type="ECO:0000259" key="8">
    <source>
        <dbReference type="PROSITE" id="PS50893"/>
    </source>
</evidence>
<keyword evidence="3" id="KW-1003">Cell membrane</keyword>
<dbReference type="SMART" id="SM00382">
    <property type="entry name" value="AAA"/>
    <property type="match status" value="1"/>
</dbReference>
<feature type="domain" description="ABC transporter" evidence="8">
    <location>
        <begin position="57"/>
        <end position="288"/>
    </location>
</feature>
<dbReference type="InterPro" id="IPR017871">
    <property type="entry name" value="ABC_transporter-like_CS"/>
</dbReference>
<evidence type="ECO:0000256" key="6">
    <source>
        <dbReference type="ARBA" id="ARBA00022970"/>
    </source>
</evidence>
<dbReference type="PANTHER" id="PTHR43820:SF4">
    <property type="entry name" value="HIGH-AFFINITY BRANCHED-CHAIN AMINO ACID TRANSPORT ATP-BINDING PROTEIN LIVF"/>
    <property type="match status" value="1"/>
</dbReference>
<evidence type="ECO:0000313" key="10">
    <source>
        <dbReference type="Proteomes" id="UP001462640"/>
    </source>
</evidence>
<keyword evidence="4" id="KW-0547">Nucleotide-binding</keyword>
<feature type="region of interest" description="Disordered" evidence="7">
    <location>
        <begin position="1"/>
        <end position="51"/>
    </location>
</feature>
<gene>
    <name evidence="9" type="ORF">ABDJ40_18075</name>
</gene>
<dbReference type="SUPFAM" id="SSF52540">
    <property type="entry name" value="P-loop containing nucleoside triphosphate hydrolases"/>
    <property type="match status" value="1"/>
</dbReference>
<evidence type="ECO:0000256" key="3">
    <source>
        <dbReference type="ARBA" id="ARBA00022475"/>
    </source>
</evidence>
<accession>A0ABV0GHY4</accession>
<keyword evidence="5 9" id="KW-0067">ATP-binding</keyword>
<dbReference type="PROSITE" id="PS00211">
    <property type="entry name" value="ABC_TRANSPORTER_1"/>
    <property type="match status" value="1"/>
</dbReference>
<dbReference type="RefSeq" id="WP_347611758.1">
    <property type="nucleotide sequence ID" value="NZ_JBDPZC010000009.1"/>
</dbReference>
<dbReference type="Proteomes" id="UP001462640">
    <property type="component" value="Unassembled WGS sequence"/>
</dbReference>
<keyword evidence="3" id="KW-0472">Membrane</keyword>
<dbReference type="Pfam" id="PF00005">
    <property type="entry name" value="ABC_tran"/>
    <property type="match status" value="1"/>
</dbReference>
<sequence>MSEPLHQRPANGQHAARESREGWPDTECDSRSLGTGAPDGEETPACGSQSAPGRGALVVERLSAGYGGLAVLHEVSLCVKPGELVALIGPNGAGKTTLLRALSGLLPCTGRIQLGQQALQGRSPRQIVQAGVIHCPEGRQLFPDLSVEDNLRLGAHLRRDREAVEADVELVCELFPVLKLRLRQRAASLSGGEQQMLAIARSLMGRPAVLLLDEPSFGIAPLIVGQLFDVLRELNVQGLTALVVEQNAQLALAASQRAYVLEEGRIALHGPSAELAHHEGVRAAYLGL</sequence>
<dbReference type="InterPro" id="IPR003439">
    <property type="entry name" value="ABC_transporter-like_ATP-bd"/>
</dbReference>
<dbReference type="PROSITE" id="PS50893">
    <property type="entry name" value="ABC_TRANSPORTER_2"/>
    <property type="match status" value="1"/>
</dbReference>
<comment type="caution">
    <text evidence="9">The sequence shown here is derived from an EMBL/GenBank/DDBJ whole genome shotgun (WGS) entry which is preliminary data.</text>
</comment>
<dbReference type="InterPro" id="IPR003593">
    <property type="entry name" value="AAA+_ATPase"/>
</dbReference>
<keyword evidence="2" id="KW-0813">Transport</keyword>